<protein>
    <recommendedName>
        <fullName evidence="3">Helitron helicase-like domain-containing protein</fullName>
    </recommendedName>
</protein>
<keyword evidence="2" id="KW-1185">Reference proteome</keyword>
<name>A0ABR3B162_PHYBL</name>
<feature type="non-terminal residue" evidence="1">
    <location>
        <position position="1"/>
    </location>
</feature>
<evidence type="ECO:0000313" key="2">
    <source>
        <dbReference type="Proteomes" id="UP001448207"/>
    </source>
</evidence>
<evidence type="ECO:0008006" key="3">
    <source>
        <dbReference type="Google" id="ProtNLM"/>
    </source>
</evidence>
<dbReference type="SUPFAM" id="SSF55856">
    <property type="entry name" value="Cytochrome b5-like heme/steroid binding domain"/>
    <property type="match status" value="1"/>
</dbReference>
<reference evidence="1 2" key="1">
    <citation type="submission" date="2024-04" db="EMBL/GenBank/DDBJ databases">
        <title>Symmetric and asymmetric DNA N6-adenine methylation regulates different biological responses in Mucorales.</title>
        <authorList>
            <consortium name="Lawrence Berkeley National Laboratory"/>
            <person name="Lax C."/>
            <person name="Mondo S.J."/>
            <person name="Osorio-Concepcion M."/>
            <person name="Muszewska A."/>
            <person name="Corrochano-Luque M."/>
            <person name="Gutierrez G."/>
            <person name="Riley R."/>
            <person name="Lipzen A."/>
            <person name="Guo J."/>
            <person name="Hundley H."/>
            <person name="Amirebrahimi M."/>
            <person name="Ng V."/>
            <person name="Lorenzo-Gutierrez D."/>
            <person name="Binder U."/>
            <person name="Yang J."/>
            <person name="Song Y."/>
            <person name="Canovas D."/>
            <person name="Navarro E."/>
            <person name="Freitag M."/>
            <person name="Gabaldon T."/>
            <person name="Grigoriev I.V."/>
            <person name="Corrochano L.M."/>
            <person name="Nicolas F.E."/>
            <person name="Garre V."/>
        </authorList>
    </citation>
    <scope>NUCLEOTIDE SEQUENCE [LARGE SCALE GENOMIC DNA]</scope>
    <source>
        <strain evidence="1 2">L51</strain>
    </source>
</reference>
<dbReference type="EMBL" id="JBCLYO010000010">
    <property type="protein sequence ID" value="KAL0085417.1"/>
    <property type="molecule type" value="Genomic_DNA"/>
</dbReference>
<dbReference type="InterPro" id="IPR036400">
    <property type="entry name" value="Cyt_B5-like_heme/steroid_sf"/>
</dbReference>
<gene>
    <name evidence="1" type="ORF">J3Q64DRAFT_1640244</name>
</gene>
<dbReference type="Proteomes" id="UP001448207">
    <property type="component" value="Unassembled WGS sequence"/>
</dbReference>
<evidence type="ECO:0000313" key="1">
    <source>
        <dbReference type="EMBL" id="KAL0085417.1"/>
    </source>
</evidence>
<proteinExistence type="predicted"/>
<accession>A0ABR3B162</accession>
<organism evidence="1 2">
    <name type="scientific">Phycomyces blakesleeanus</name>
    <dbReference type="NCBI Taxonomy" id="4837"/>
    <lineage>
        <taxon>Eukaryota</taxon>
        <taxon>Fungi</taxon>
        <taxon>Fungi incertae sedis</taxon>
        <taxon>Mucoromycota</taxon>
        <taxon>Mucoromycotina</taxon>
        <taxon>Mucoromycetes</taxon>
        <taxon>Mucorales</taxon>
        <taxon>Phycomycetaceae</taxon>
        <taxon>Phycomyces</taxon>
    </lineage>
</organism>
<sequence>YILDNIKRHNAIEGARTDSQDKAYKNKPYLYFLPGEIKYHMCITGKDGTGLFNKKNSVRTHYCVNSDLMLDACMVRLFILVR</sequence>
<comment type="caution">
    <text evidence="1">The sequence shown here is derived from an EMBL/GenBank/DDBJ whole genome shotgun (WGS) entry which is preliminary data.</text>
</comment>